<protein>
    <recommendedName>
        <fullName evidence="8">Rhodopsin domain-containing protein</fullName>
    </recommendedName>
</protein>
<gene>
    <name evidence="9" type="ORF">EKO04_000156</name>
</gene>
<evidence type="ECO:0000256" key="1">
    <source>
        <dbReference type="ARBA" id="ARBA00004141"/>
    </source>
</evidence>
<keyword evidence="2 7" id="KW-0812">Transmembrane</keyword>
<evidence type="ECO:0000259" key="8">
    <source>
        <dbReference type="Pfam" id="PF20684"/>
    </source>
</evidence>
<keyword evidence="10" id="KW-1185">Reference proteome</keyword>
<comment type="similarity">
    <text evidence="5">Belongs to the SAT4 family.</text>
</comment>
<dbReference type="EMBL" id="RZGK01000002">
    <property type="protein sequence ID" value="KAF9701887.1"/>
    <property type="molecule type" value="Genomic_DNA"/>
</dbReference>
<dbReference type="PANTHER" id="PTHR33048:SF47">
    <property type="entry name" value="INTEGRAL MEMBRANE PROTEIN-RELATED"/>
    <property type="match status" value="1"/>
</dbReference>
<organism evidence="9 10">
    <name type="scientific">Ascochyta lentis</name>
    <dbReference type="NCBI Taxonomy" id="205686"/>
    <lineage>
        <taxon>Eukaryota</taxon>
        <taxon>Fungi</taxon>
        <taxon>Dikarya</taxon>
        <taxon>Ascomycota</taxon>
        <taxon>Pezizomycotina</taxon>
        <taxon>Dothideomycetes</taxon>
        <taxon>Pleosporomycetidae</taxon>
        <taxon>Pleosporales</taxon>
        <taxon>Pleosporineae</taxon>
        <taxon>Didymellaceae</taxon>
        <taxon>Ascochyta</taxon>
    </lineage>
</organism>
<feature type="region of interest" description="Disordered" evidence="6">
    <location>
        <begin position="573"/>
        <end position="592"/>
    </location>
</feature>
<feature type="transmembrane region" description="Helical" evidence="7">
    <location>
        <begin position="12"/>
        <end position="34"/>
    </location>
</feature>
<evidence type="ECO:0000256" key="4">
    <source>
        <dbReference type="ARBA" id="ARBA00023136"/>
    </source>
</evidence>
<sequence length="970" mass="107025">MHVDANDALGSSILAIVGTLVSVALLSFSLRLYTRGRILRSLGTDDWLLLVAALCTIGVLVIAILLRANLEKQAWPFSADDDHTTSLLVWVFTLFHIVGVGFVKLSVALTILKFAPRNWHRHVSLGFICLTTVLTVLWLGSALLFGGPITVDWSSTSKPEAIWRLVSFINSVLDVATGVFVALLPVPVLGALLPDLPVILALLAVYAFAIVVVAAAIGRMYLLHTLLQNEDIAHPVRMDMLWSSIELTSAMLAASIFTLHPLASSVKLYLSKRRSKHLSPSPDLPPHRYPSQTYASTDTVIHRPNGPRLLSLRFHDAESNLDFDIETPNTRTRTQTLRSRGTHSRNVSDWSQFSGFTYYTTTANSLHEASPRRSRVVSMNEMELRTKTIGVGRAGEGNANIGVAVTTLHDQPVRESGAGEEMAELAKLFADNSKDWGTEISRSVRTSVTTDETRTSRHKHDYAGHSVFRFPTFYNLTLSNIRDCADIFYIAMAATSGNAGSGDPDMVLIGELMEEISRHPPAISARKLLVEHYISVGWLEAAIDDAKELKNLAPGDSDVTKFLQILQKKPEPPMLEKKSLPPKSTSSISRTAERLEWDSKSGRYKKATVPGLVEEQQQVSTVVMDDDLETARQDLVTGYRALRATADFILADLLHLQALQKKANILPLKQTAKIQRIVNGQAETWAQLSTPRTTARAMRNSPQDATSIAIADMEDAMRWHKTLPSHPSGANNDTIRDALVKRKAALEIALPDDLKVHCEVAIMHMEHEYLERNYVNTETMYGDEVKDIPRSNFYVTEDNYAWDLDELVAAIKAGSGVLRNPLSKQMFTPKDVKGIYMHPLAKPLAALAVEQKEMSKGVRPETITCMEKLSNTLLEDQSADTMPSRHAVDEFLAYVATLPELEQNAIHGLKCPAKDSHTGQAYDSSIGEAVRDAKGNRVCFHKTGDFIGQAAAYLRQSQGVAPDADKCSVM</sequence>
<evidence type="ECO:0000313" key="10">
    <source>
        <dbReference type="Proteomes" id="UP000651452"/>
    </source>
</evidence>
<feature type="transmembrane region" description="Helical" evidence="7">
    <location>
        <begin position="196"/>
        <end position="217"/>
    </location>
</feature>
<dbReference type="PANTHER" id="PTHR33048">
    <property type="entry name" value="PTH11-LIKE INTEGRAL MEMBRANE PROTEIN (AFU_ORTHOLOGUE AFUA_5G11245)"/>
    <property type="match status" value="1"/>
</dbReference>
<dbReference type="AlphaFoldDB" id="A0A8H7MNA0"/>
<dbReference type="Proteomes" id="UP000651452">
    <property type="component" value="Unassembled WGS sequence"/>
</dbReference>
<dbReference type="InterPro" id="IPR052337">
    <property type="entry name" value="SAT4-like"/>
</dbReference>
<name>A0A8H7MNA0_9PLEO</name>
<comment type="subcellular location">
    <subcellularLocation>
        <location evidence="1">Membrane</location>
        <topology evidence="1">Multi-pass membrane protein</topology>
    </subcellularLocation>
</comment>
<comment type="caution">
    <text evidence="9">The sequence shown here is derived from an EMBL/GenBank/DDBJ whole genome shotgun (WGS) entry which is preliminary data.</text>
</comment>
<keyword evidence="3 7" id="KW-1133">Transmembrane helix</keyword>
<evidence type="ECO:0000256" key="2">
    <source>
        <dbReference type="ARBA" id="ARBA00022692"/>
    </source>
</evidence>
<keyword evidence="4 7" id="KW-0472">Membrane</keyword>
<reference evidence="9" key="1">
    <citation type="submission" date="2018-12" db="EMBL/GenBank/DDBJ databases">
        <authorList>
            <person name="Syme R.A."/>
            <person name="Farfan-Caceres L."/>
            <person name="Lichtenzveig J."/>
        </authorList>
    </citation>
    <scope>NUCLEOTIDE SEQUENCE</scope>
    <source>
        <strain evidence="9">Al4</strain>
    </source>
</reference>
<evidence type="ECO:0000313" key="9">
    <source>
        <dbReference type="EMBL" id="KAF9701887.1"/>
    </source>
</evidence>
<feature type="transmembrane region" description="Helical" evidence="7">
    <location>
        <begin position="124"/>
        <end position="149"/>
    </location>
</feature>
<feature type="transmembrane region" description="Helical" evidence="7">
    <location>
        <begin position="87"/>
        <end position="112"/>
    </location>
</feature>
<proteinExistence type="inferred from homology"/>
<evidence type="ECO:0000256" key="6">
    <source>
        <dbReference type="SAM" id="MobiDB-lite"/>
    </source>
</evidence>
<dbReference type="Pfam" id="PF20684">
    <property type="entry name" value="Fung_rhodopsin"/>
    <property type="match status" value="1"/>
</dbReference>
<dbReference type="InterPro" id="IPR049326">
    <property type="entry name" value="Rhodopsin_dom_fungi"/>
</dbReference>
<evidence type="ECO:0000256" key="5">
    <source>
        <dbReference type="ARBA" id="ARBA00038359"/>
    </source>
</evidence>
<dbReference type="OrthoDB" id="5379086at2759"/>
<evidence type="ECO:0000256" key="7">
    <source>
        <dbReference type="SAM" id="Phobius"/>
    </source>
</evidence>
<feature type="transmembrane region" description="Helical" evidence="7">
    <location>
        <begin position="46"/>
        <end position="67"/>
    </location>
</feature>
<feature type="domain" description="Rhodopsin" evidence="8">
    <location>
        <begin position="30"/>
        <end position="263"/>
    </location>
</feature>
<dbReference type="GO" id="GO:0016020">
    <property type="term" value="C:membrane"/>
    <property type="evidence" value="ECO:0007669"/>
    <property type="project" value="UniProtKB-SubCell"/>
</dbReference>
<reference evidence="9" key="2">
    <citation type="submission" date="2020-09" db="EMBL/GenBank/DDBJ databases">
        <title>Reference genome assembly for Australian Ascochyta lentis isolate Al4.</title>
        <authorList>
            <person name="Lee R.C."/>
            <person name="Farfan-Caceres L.M."/>
            <person name="Debler J.W."/>
            <person name="Williams A.H."/>
            <person name="Henares B.M."/>
        </authorList>
    </citation>
    <scope>NUCLEOTIDE SEQUENCE</scope>
    <source>
        <strain evidence="9">Al4</strain>
    </source>
</reference>
<feature type="transmembrane region" description="Helical" evidence="7">
    <location>
        <begin position="161"/>
        <end position="184"/>
    </location>
</feature>
<accession>A0A8H7MNA0</accession>
<evidence type="ECO:0000256" key="3">
    <source>
        <dbReference type="ARBA" id="ARBA00022989"/>
    </source>
</evidence>